<sequence length="56" mass="6580">MGFGSDFDGIEFNVKNLEGNEQYENLWNELQKYYSDIQVSKFLYGNMATRLSMEKS</sequence>
<evidence type="ECO:0000313" key="1">
    <source>
        <dbReference type="EMBL" id="GAE43752.1"/>
    </source>
</evidence>
<organism evidence="1 2">
    <name type="scientific">Mesobacillus boroniphilus JCM 21738</name>
    <dbReference type="NCBI Taxonomy" id="1294265"/>
    <lineage>
        <taxon>Bacteria</taxon>
        <taxon>Bacillati</taxon>
        <taxon>Bacillota</taxon>
        <taxon>Bacilli</taxon>
        <taxon>Bacillales</taxon>
        <taxon>Bacillaceae</taxon>
        <taxon>Mesobacillus</taxon>
    </lineage>
</organism>
<reference evidence="1 2" key="1">
    <citation type="submission" date="2013-12" db="EMBL/GenBank/DDBJ databases">
        <title>NBRP : Genome information of microbial organism related human and environment.</title>
        <authorList>
            <person name="Hattori M."/>
            <person name="Oshima K."/>
            <person name="Inaba H."/>
            <person name="Suda W."/>
            <person name="Sakamoto M."/>
            <person name="Iino T."/>
            <person name="Kitahara M."/>
            <person name="Oshida Y."/>
            <person name="Iida T."/>
            <person name="Kudo T."/>
            <person name="Itoh T."/>
            <person name="Ahmed I."/>
            <person name="Ohkuma M."/>
        </authorList>
    </citation>
    <scope>NUCLEOTIDE SEQUENCE [LARGE SCALE GENOMIC DNA]</scope>
    <source>
        <strain evidence="1 2">JCM 21738</strain>
    </source>
</reference>
<dbReference type="SUPFAM" id="SSF51556">
    <property type="entry name" value="Metallo-dependent hydrolases"/>
    <property type="match status" value="1"/>
</dbReference>
<keyword evidence="2" id="KW-1185">Reference proteome</keyword>
<dbReference type="EMBL" id="BAUW01000002">
    <property type="protein sequence ID" value="GAE43752.1"/>
    <property type="molecule type" value="Genomic_DNA"/>
</dbReference>
<accession>W4RHX2</accession>
<dbReference type="Proteomes" id="UP000018949">
    <property type="component" value="Unassembled WGS sequence"/>
</dbReference>
<evidence type="ECO:0000313" key="2">
    <source>
        <dbReference type="Proteomes" id="UP000018949"/>
    </source>
</evidence>
<dbReference type="Pfam" id="PF01244">
    <property type="entry name" value="Peptidase_M19"/>
    <property type="match status" value="1"/>
</dbReference>
<comment type="caution">
    <text evidence="1">The sequence shown here is derived from an EMBL/GenBank/DDBJ whole genome shotgun (WGS) entry which is preliminary data.</text>
</comment>
<protein>
    <submittedName>
        <fullName evidence="1">Uncharacterized protein</fullName>
    </submittedName>
</protein>
<dbReference type="InterPro" id="IPR008257">
    <property type="entry name" value="Pept_M19"/>
</dbReference>
<proteinExistence type="predicted"/>
<name>W4RHX2_9BACI</name>
<dbReference type="AlphaFoldDB" id="W4RHX2"/>
<gene>
    <name evidence="1" type="ORF">JCM21738_404</name>
</gene>
<dbReference type="InterPro" id="IPR032466">
    <property type="entry name" value="Metal_Hydrolase"/>
</dbReference>
<dbReference type="GO" id="GO:0070573">
    <property type="term" value="F:metallodipeptidase activity"/>
    <property type="evidence" value="ECO:0007669"/>
    <property type="project" value="InterPro"/>
</dbReference>
<dbReference type="Gene3D" id="3.20.20.140">
    <property type="entry name" value="Metal-dependent hydrolases"/>
    <property type="match status" value="1"/>
</dbReference>
<dbReference type="GO" id="GO:0006508">
    <property type="term" value="P:proteolysis"/>
    <property type="evidence" value="ECO:0007669"/>
    <property type="project" value="InterPro"/>
</dbReference>